<organism evidence="2 3">
    <name type="scientific">Plasmodium falciparum (isolate HB3)</name>
    <dbReference type="NCBI Taxonomy" id="137071"/>
    <lineage>
        <taxon>Eukaryota</taxon>
        <taxon>Sar</taxon>
        <taxon>Alveolata</taxon>
        <taxon>Apicomplexa</taxon>
        <taxon>Aconoidasida</taxon>
        <taxon>Haemosporida</taxon>
        <taxon>Plasmodiidae</taxon>
        <taxon>Plasmodium</taxon>
        <taxon>Plasmodium (Laverania)</taxon>
    </lineage>
</organism>
<evidence type="ECO:0008006" key="4">
    <source>
        <dbReference type="Google" id="ProtNLM"/>
    </source>
</evidence>
<reference evidence="3" key="2">
    <citation type="submission" date="2006-03" db="EMBL/GenBank/DDBJ databases">
        <title>The genome sequence of the Plasmodium falciparum HB3.</title>
        <authorList>
            <consortium name="The Broad Institute Genome Sequencing Platform"/>
            <person name="Birren B."/>
            <person name="Lander E."/>
            <person name="Galagan J."/>
            <person name="Nusbaum C."/>
            <person name="Devon K."/>
            <person name="Henn M."/>
            <person name="Jaffe D."/>
            <person name="Butler J."/>
            <person name="Alvarez P."/>
            <person name="Gnerre S."/>
            <person name="Grabherr M."/>
            <person name="Kleber M."/>
            <person name="Mauceli E."/>
            <person name="Brockman W."/>
            <person name="MacCallum I.A."/>
            <person name="Rounsley S."/>
            <person name="Young S."/>
            <person name="LaButti K."/>
            <person name="Pushparaj V."/>
            <person name="DeCaprio D."/>
            <person name="Crawford M."/>
            <person name="Koehrsen M."/>
            <person name="Engels R."/>
            <person name="Montgomery P."/>
            <person name="Pearson M."/>
            <person name="Howarth C."/>
            <person name="Larson L."/>
            <person name="Luoma S."/>
            <person name="White J."/>
            <person name="Kodira C."/>
            <person name="Zeng Q."/>
            <person name="Oleary S."/>
            <person name="Yandava C."/>
            <person name="Alvarado L."/>
            <person name="Wirth D."/>
            <person name="Volkman S."/>
            <person name="Hartl D."/>
        </authorList>
    </citation>
    <scope>NUCLEOTIDE SEQUENCE [LARGE SCALE GENOMIC DNA]</scope>
</reference>
<gene>
    <name evidence="2" type="ORF">PFHG_01587</name>
</gene>
<proteinExistence type="predicted"/>
<keyword evidence="1" id="KW-0472">Membrane</keyword>
<keyword evidence="1" id="KW-0812">Transmembrane</keyword>
<dbReference type="AlphaFoldDB" id="A0A0L7KAC8"/>
<sequence length="55" mass="6489">MDDDLEALVEKPSIDDSDECLNVRIYLIQVLFIFLVFYVLIYSQNTNFKNEKINS</sequence>
<name>A0A0L7KAC8_PLAFX</name>
<accession>A0A0L7KAC8</accession>
<evidence type="ECO:0000313" key="2">
    <source>
        <dbReference type="EMBL" id="KOB59869.1"/>
    </source>
</evidence>
<dbReference type="Proteomes" id="UP000054289">
    <property type="component" value="Unassembled WGS sequence"/>
</dbReference>
<evidence type="ECO:0000256" key="1">
    <source>
        <dbReference type="SAM" id="Phobius"/>
    </source>
</evidence>
<dbReference type="OMA" id="MEENDTC"/>
<keyword evidence="1" id="KW-1133">Transmembrane helix</keyword>
<dbReference type="EMBL" id="CH671947">
    <property type="protein sequence ID" value="KOB59869.1"/>
    <property type="molecule type" value="Genomic_DNA"/>
</dbReference>
<protein>
    <recommendedName>
        <fullName evidence="4">Transmembrane protein</fullName>
    </recommendedName>
</protein>
<dbReference type="KEGG" id="pfh:PFHG_01587"/>
<evidence type="ECO:0000313" key="3">
    <source>
        <dbReference type="Proteomes" id="UP000054289"/>
    </source>
</evidence>
<reference evidence="2 3" key="1">
    <citation type="submission" date="2006-03" db="EMBL/GenBank/DDBJ databases">
        <title>Annotation of Plasmodium falciparum HB3.</title>
        <authorList>
            <consortium name="The Broad Institute Genome Sequencing Platform"/>
            <person name="Volkman S.K."/>
            <person name="Neafsey D.E."/>
            <person name="Dash A.P."/>
            <person name="Chitnis C.E."/>
            <person name="Hartl D.L."/>
            <person name="Young S.K."/>
            <person name="Zeng Q."/>
            <person name="Koehrsen M."/>
            <person name="Alvarado L."/>
            <person name="Berlin A."/>
            <person name="Borenstein D."/>
            <person name="Chapman S.B."/>
            <person name="Chen Z."/>
            <person name="Engels R."/>
            <person name="Freedman E."/>
            <person name="Gellesch M."/>
            <person name="Goldberg J."/>
            <person name="Griggs A."/>
            <person name="Gujja S."/>
            <person name="Heilman E.R."/>
            <person name="Heiman D.I."/>
            <person name="Howarth C."/>
            <person name="Jen D."/>
            <person name="Larson L."/>
            <person name="Mehta T."/>
            <person name="Neiman D."/>
            <person name="Park D."/>
            <person name="Pearson M."/>
            <person name="Roberts A."/>
            <person name="Saif S."/>
            <person name="Shea T."/>
            <person name="Shenoy N."/>
            <person name="Sisk P."/>
            <person name="Stolte C."/>
            <person name="Sykes S."/>
            <person name="Walk T."/>
            <person name="White J."/>
            <person name="Yandava C."/>
            <person name="Haas B."/>
            <person name="Henn M.R."/>
            <person name="Nusbaum C."/>
            <person name="Birren B."/>
        </authorList>
    </citation>
    <scope>NUCLEOTIDE SEQUENCE [LARGE SCALE GENOMIC DNA]</scope>
    <source>
        <strain evidence="2">HB3</strain>
    </source>
</reference>
<feature type="transmembrane region" description="Helical" evidence="1">
    <location>
        <begin position="23"/>
        <end position="42"/>
    </location>
</feature>